<accession>A0A8I6Y8H8</accession>
<dbReference type="SUPFAM" id="SSF81383">
    <property type="entry name" value="F-box domain"/>
    <property type="match status" value="1"/>
</dbReference>
<protein>
    <recommendedName>
        <fullName evidence="1">F-box domain-containing protein</fullName>
    </recommendedName>
</protein>
<dbReference type="Proteomes" id="UP000011116">
    <property type="component" value="Chromosome 6H"/>
</dbReference>
<reference evidence="2" key="3">
    <citation type="submission" date="2022-01" db="UniProtKB">
        <authorList>
            <consortium name="EnsemblPlants"/>
        </authorList>
    </citation>
    <scope>IDENTIFICATION</scope>
    <source>
        <strain evidence="2">subsp. vulgare</strain>
    </source>
</reference>
<dbReference type="AlphaFoldDB" id="A0A8I6Y8H8"/>
<organism evidence="2 3">
    <name type="scientific">Hordeum vulgare subsp. vulgare</name>
    <name type="common">Domesticated barley</name>
    <dbReference type="NCBI Taxonomy" id="112509"/>
    <lineage>
        <taxon>Eukaryota</taxon>
        <taxon>Viridiplantae</taxon>
        <taxon>Streptophyta</taxon>
        <taxon>Embryophyta</taxon>
        <taxon>Tracheophyta</taxon>
        <taxon>Spermatophyta</taxon>
        <taxon>Magnoliopsida</taxon>
        <taxon>Liliopsida</taxon>
        <taxon>Poales</taxon>
        <taxon>Poaceae</taxon>
        <taxon>BOP clade</taxon>
        <taxon>Pooideae</taxon>
        <taxon>Triticodae</taxon>
        <taxon>Triticeae</taxon>
        <taxon>Hordeinae</taxon>
        <taxon>Hordeum</taxon>
    </lineage>
</organism>
<dbReference type="PANTHER" id="PTHR33127">
    <property type="entry name" value="TRANSMEMBRANE PROTEIN"/>
    <property type="match status" value="1"/>
</dbReference>
<dbReference type="PROSITE" id="PS50181">
    <property type="entry name" value="FBOX"/>
    <property type="match status" value="1"/>
</dbReference>
<sequence length="756" mass="85454">MVRREPAVEQLDGMAAEPCVPSGFGTRPWLVQGTRGERQTFVDSSDGSLHSTIVPEMQGKTCLGCIHNGDWLLMLDESTAECFFLRLTSSSDDPAKKIPLPPLHEQWGDIVRCATLGTSPAHPDCVVVVAVQVEDPAVEGFLLHCRPSNSSQGWLRLESPVSLTSFMIGVRGKIYSFGESETLVVIGDEGDGTVRARLMGSLSGEKEVHDMTVTYYVLESCGDLFEVVTQFFGDFRNDGTLTSVTVYRLDLESMTWSRVDSIGHDRAFLVSGHYGFSAPVRPVEGGLVQQGNCVYIVWSSCDCERLYKFCLDDNTISFRQILPRPTKPWCRAFWAVPPQSFLSTAVEEAKLLLTNGLVPKGSIMKLKEEEQEDEDEQATSCNNTRPWHDLPLELLELIVSRLSLVDRLRFPTVCKSWSLVTNPVEQANAWPWLLHCSGRDGACKLFDPLRGQEYNMHVETFDINQNEHDEHIFRFPKDGWVAMSTNADIQDMFIINPFTEDVMEMVMLDWKYRYMGLSWSSADPTDPECVFFAIVGRDDGKAISVFTWRQGEEEWLERHIEYYEEEPFPVAYNNPVLFHGKFYCLGRNGNLGTFDPVSNTWTILEKPKPIHVTMDLAGDHHLGREFCYLVELGGELVSVFIRNADEPPRVFKLKEEMTWMEVQEIGGAALFLDFRVSYAVESPEAGHGNRIYVPGYSEDGKYAAFYDMETKAYRPSFYGLKSPLQCVWVVPDLVPCIKKKSSLGHSRECVPNGYYI</sequence>
<dbReference type="Pfam" id="PF03478">
    <property type="entry name" value="Beta-prop_KIB1-4"/>
    <property type="match status" value="2"/>
</dbReference>
<name>A0A8I6Y8H8_HORVV</name>
<reference evidence="3" key="1">
    <citation type="journal article" date="2012" name="Nature">
        <title>A physical, genetic and functional sequence assembly of the barley genome.</title>
        <authorList>
            <consortium name="The International Barley Genome Sequencing Consortium"/>
            <person name="Mayer K.F."/>
            <person name="Waugh R."/>
            <person name="Brown J.W."/>
            <person name="Schulman A."/>
            <person name="Langridge P."/>
            <person name="Platzer M."/>
            <person name="Fincher G.B."/>
            <person name="Muehlbauer G.J."/>
            <person name="Sato K."/>
            <person name="Close T.J."/>
            <person name="Wise R.P."/>
            <person name="Stein N."/>
        </authorList>
    </citation>
    <scope>NUCLEOTIDE SEQUENCE [LARGE SCALE GENOMIC DNA]</scope>
    <source>
        <strain evidence="3">cv. Morex</strain>
    </source>
</reference>
<dbReference type="PANTHER" id="PTHR33127:SF97">
    <property type="entry name" value="OS08G0448300 PROTEIN"/>
    <property type="match status" value="1"/>
</dbReference>
<reference evidence="2" key="2">
    <citation type="submission" date="2020-10" db="EMBL/GenBank/DDBJ databases">
        <authorList>
            <person name="Scholz U."/>
            <person name="Mascher M."/>
            <person name="Fiebig A."/>
        </authorList>
    </citation>
    <scope>NUCLEOTIDE SEQUENCE [LARGE SCALE GENOMIC DNA]</scope>
    <source>
        <strain evidence="2">cv. Morex</strain>
    </source>
</reference>
<dbReference type="InterPro" id="IPR036047">
    <property type="entry name" value="F-box-like_dom_sf"/>
</dbReference>
<feature type="domain" description="F-box" evidence="1">
    <location>
        <begin position="384"/>
        <end position="433"/>
    </location>
</feature>
<keyword evidence="3" id="KW-1185">Reference proteome</keyword>
<dbReference type="CDD" id="cd09917">
    <property type="entry name" value="F-box_SF"/>
    <property type="match status" value="1"/>
</dbReference>
<dbReference type="Gramene" id="HORVU.MOREX.r3.6HG0624950.1">
    <property type="protein sequence ID" value="HORVU.MOREX.r3.6HG0624950.1.CDS1"/>
    <property type="gene ID" value="HORVU.MOREX.r3.6HG0624950"/>
</dbReference>
<proteinExistence type="predicted"/>
<dbReference type="InterPro" id="IPR005174">
    <property type="entry name" value="KIB1-4_b-propeller"/>
</dbReference>
<evidence type="ECO:0000259" key="1">
    <source>
        <dbReference type="PROSITE" id="PS50181"/>
    </source>
</evidence>
<evidence type="ECO:0000313" key="2">
    <source>
        <dbReference type="EnsemblPlants" id="HORVU.MOREX.r3.6HG0624950.1.CDS1"/>
    </source>
</evidence>
<dbReference type="Gene3D" id="1.20.1280.50">
    <property type="match status" value="1"/>
</dbReference>
<dbReference type="InterPro" id="IPR001810">
    <property type="entry name" value="F-box_dom"/>
</dbReference>
<dbReference type="EnsemblPlants" id="HORVU.MOREX.r3.6HG0624950.1">
    <property type="protein sequence ID" value="HORVU.MOREX.r3.6HG0624950.1.CDS1"/>
    <property type="gene ID" value="HORVU.MOREX.r3.6HG0624950"/>
</dbReference>
<evidence type="ECO:0000313" key="3">
    <source>
        <dbReference type="Proteomes" id="UP000011116"/>
    </source>
</evidence>
<dbReference type="SMR" id="A0A8I6Y8H8"/>
<dbReference type="Pfam" id="PF00646">
    <property type="entry name" value="F-box"/>
    <property type="match status" value="1"/>
</dbReference>